<evidence type="ECO:0000313" key="4">
    <source>
        <dbReference type="Proteomes" id="UP000774130"/>
    </source>
</evidence>
<name>A0ABS6TIB9_9ENTE</name>
<dbReference type="Pfam" id="PF05651">
    <property type="entry name" value="Diacid_rec"/>
    <property type="match status" value="1"/>
</dbReference>
<feature type="domain" description="PucR C-terminal helix-turn-helix" evidence="2">
    <location>
        <begin position="269"/>
        <end position="313"/>
    </location>
</feature>
<proteinExistence type="predicted"/>
<dbReference type="InterPro" id="IPR008599">
    <property type="entry name" value="Diacid_rec"/>
</dbReference>
<dbReference type="PANTHER" id="PTHR33744">
    <property type="entry name" value="CARBOHYDRATE DIACID REGULATOR"/>
    <property type="match status" value="1"/>
</dbReference>
<protein>
    <submittedName>
        <fullName evidence="3">Helix-turn-helix domain-containing protein</fullName>
    </submittedName>
</protein>
<evidence type="ECO:0000259" key="2">
    <source>
        <dbReference type="Pfam" id="PF13556"/>
    </source>
</evidence>
<comment type="caution">
    <text evidence="3">The sequence shown here is derived from an EMBL/GenBank/DDBJ whole genome shotgun (WGS) entry which is preliminary data.</text>
</comment>
<keyword evidence="4" id="KW-1185">Reference proteome</keyword>
<dbReference type="InterPro" id="IPR051448">
    <property type="entry name" value="CdaR-like_regulators"/>
</dbReference>
<dbReference type="EMBL" id="JAHUZB010000016">
    <property type="protein sequence ID" value="MBV7392514.1"/>
    <property type="molecule type" value="Genomic_DNA"/>
</dbReference>
<dbReference type="Proteomes" id="UP000774130">
    <property type="component" value="Unassembled WGS sequence"/>
</dbReference>
<dbReference type="InterPro" id="IPR025736">
    <property type="entry name" value="PucR_C-HTH_dom"/>
</dbReference>
<dbReference type="Pfam" id="PF13556">
    <property type="entry name" value="HTH_30"/>
    <property type="match status" value="1"/>
</dbReference>
<dbReference type="RefSeq" id="WP_218327728.1">
    <property type="nucleotide sequence ID" value="NZ_JAHUZB010000016.1"/>
</dbReference>
<evidence type="ECO:0000313" key="3">
    <source>
        <dbReference type="EMBL" id="MBV7392514.1"/>
    </source>
</evidence>
<sequence length="335" mass="38965">MEVLNEFQAQLIVARLMEDIPYNINIMNQQGEIIASGDKTRIGKIHKLAKQAIQEKKRIDVFENTNSEKQGTNEPIIYNDQVIGVVGITGEPKEVLPFTKLVSTIVRLILEEHTNYQRLEMKKNQKNEFLKKILASGGSYSEKTITEGIKYYNLNLLEEKICVLSKKKDPLKKINHGNEIFAYEGFYLFFTEELVGNFDSVSLITYSSSRCNLKKIVQKNIDCWYFINFFKLEHGLINTSEFHYSALFSFPIEPQPELLKKVISVYTDYLDTLVVFAREECNYGRTAQALHIHRNTLTYRLNRIKEATDLNPNVWYQLATLVYYFAYLYANDLEN</sequence>
<organism evidence="3 4">
    <name type="scientific">Enterococcus alishanensis</name>
    <dbReference type="NCBI Taxonomy" id="1303817"/>
    <lineage>
        <taxon>Bacteria</taxon>
        <taxon>Bacillati</taxon>
        <taxon>Bacillota</taxon>
        <taxon>Bacilli</taxon>
        <taxon>Lactobacillales</taxon>
        <taxon>Enterococcaceae</taxon>
        <taxon>Enterococcus</taxon>
    </lineage>
</organism>
<accession>A0ABS6TIB9</accession>
<evidence type="ECO:0000259" key="1">
    <source>
        <dbReference type="Pfam" id="PF05651"/>
    </source>
</evidence>
<gene>
    <name evidence="3" type="ORF">KUA55_17845</name>
</gene>
<reference evidence="3 4" key="1">
    <citation type="submission" date="2021-06" db="EMBL/GenBank/DDBJ databases">
        <title>Enterococcus alishanensis sp. nov., a novel lactic acid bacterium isolated from fresh coffee beans.</title>
        <authorList>
            <person name="Chen Y.-S."/>
        </authorList>
    </citation>
    <scope>NUCLEOTIDE SEQUENCE [LARGE SCALE GENOMIC DNA]</scope>
    <source>
        <strain evidence="3 4">ALS3</strain>
    </source>
</reference>
<feature type="domain" description="Putative sugar diacid recognition" evidence="1">
    <location>
        <begin position="6"/>
        <end position="132"/>
    </location>
</feature>